<dbReference type="AlphaFoldDB" id="A0A6I4HVR5"/>
<sequence>MKSIVVIFSCLIILSCNRQPSKNLSKVPRNIKPQRGKLKTFKPYYLAEGYLVIDTGEFENGPMGGTYAIVRNRQNIVDTISLGYGIERVAPGIFFYELLTMSKYDFEASDKRKNFLFLNLSDYVITDKNIKKRLKDIAPNFDNYFSSPSVINGNIYYWQHTKSDSIGKEKIFASKLDLATRQTKSIYLYDDDMGTDDSGYFLDPYLKNDTIYYYGGDDKIKKFSVDFKPYN</sequence>
<proteinExistence type="predicted"/>
<keyword evidence="2" id="KW-1185">Reference proteome</keyword>
<gene>
    <name evidence="1" type="ORF">GO620_006175</name>
</gene>
<dbReference type="Proteomes" id="UP000429232">
    <property type="component" value="Chromosome"/>
</dbReference>
<dbReference type="PROSITE" id="PS51257">
    <property type="entry name" value="PROKAR_LIPOPROTEIN"/>
    <property type="match status" value="1"/>
</dbReference>
<protein>
    <submittedName>
        <fullName evidence="1">Uncharacterized protein</fullName>
    </submittedName>
</protein>
<dbReference type="RefSeq" id="WP_157523609.1">
    <property type="nucleotide sequence ID" value="NZ_CP066775.1"/>
</dbReference>
<reference evidence="1 2" key="1">
    <citation type="submission" date="2020-12" db="EMBL/GenBank/DDBJ databases">
        <title>HMF7856_wgs.fasta genome submission.</title>
        <authorList>
            <person name="Kang H."/>
            <person name="Kim H."/>
            <person name="Joh K."/>
        </authorList>
    </citation>
    <scope>NUCLEOTIDE SEQUENCE [LARGE SCALE GENOMIC DNA]</scope>
    <source>
        <strain evidence="1 2">HMF7856</strain>
    </source>
</reference>
<name>A0A6I4HVR5_9SPHI</name>
<dbReference type="KEGG" id="mgik:GO620_006175"/>
<evidence type="ECO:0000313" key="2">
    <source>
        <dbReference type="Proteomes" id="UP000429232"/>
    </source>
</evidence>
<organism evidence="1 2">
    <name type="scientific">Mucilaginibacter ginkgonis</name>
    <dbReference type="NCBI Taxonomy" id="2682091"/>
    <lineage>
        <taxon>Bacteria</taxon>
        <taxon>Pseudomonadati</taxon>
        <taxon>Bacteroidota</taxon>
        <taxon>Sphingobacteriia</taxon>
        <taxon>Sphingobacteriales</taxon>
        <taxon>Sphingobacteriaceae</taxon>
        <taxon>Mucilaginibacter</taxon>
    </lineage>
</organism>
<evidence type="ECO:0000313" key="1">
    <source>
        <dbReference type="EMBL" id="QQL51034.1"/>
    </source>
</evidence>
<accession>A0A6I4HVR5</accession>
<dbReference type="EMBL" id="CP066775">
    <property type="protein sequence ID" value="QQL51034.1"/>
    <property type="molecule type" value="Genomic_DNA"/>
</dbReference>